<dbReference type="InterPro" id="IPR000843">
    <property type="entry name" value="HTH_LacI"/>
</dbReference>
<dbReference type="InterPro" id="IPR046335">
    <property type="entry name" value="LacI/GalR-like_sensor"/>
</dbReference>
<dbReference type="Proteomes" id="UP000281738">
    <property type="component" value="Unassembled WGS sequence"/>
</dbReference>
<dbReference type="AlphaFoldDB" id="A0A3N2CZ12"/>
<evidence type="ECO:0000259" key="4">
    <source>
        <dbReference type="PROSITE" id="PS50932"/>
    </source>
</evidence>
<keyword evidence="1" id="KW-0805">Transcription regulation</keyword>
<dbReference type="Pfam" id="PF00356">
    <property type="entry name" value="LacI"/>
    <property type="match status" value="1"/>
</dbReference>
<sequence length="341" mass="35509">MTPRAAGGQRPPSMADVAALAGVSHQTVSRVLNDHAVVRPETRERVQVAMRQLGYRRNAAARALATNRSGLIGLVAAHLGLHGPGMISVAVQDAAHDAGYAVAQVGLAELDEGSLRRDVDRLLDQAVEAVVVAVAQRAALETVAALDLPVPVVLVQGVVPGQPMAAGIDQGTGGRLATGHLLDVVGGRGRVAHVAGPEDWVEAQMRREGWHAELEARGVAPGPLLEGDWSARSGYEAGLRLAADRDVAGVFVGNDAMALGLLRALHEQGRRVPDDVAVVGFDDAPESAYAWPPLSTVRQDFAALGRRAVDLAVRTLDGEVGATVPLVPPELVVRTSSTPTG</sequence>
<dbReference type="SMART" id="SM00354">
    <property type="entry name" value="HTH_LACI"/>
    <property type="match status" value="1"/>
</dbReference>
<evidence type="ECO:0000256" key="2">
    <source>
        <dbReference type="ARBA" id="ARBA00023125"/>
    </source>
</evidence>
<dbReference type="Pfam" id="PF13377">
    <property type="entry name" value="Peripla_BP_3"/>
    <property type="match status" value="1"/>
</dbReference>
<dbReference type="OrthoDB" id="9785139at2"/>
<dbReference type="Gene3D" id="3.40.50.2300">
    <property type="match status" value="2"/>
</dbReference>
<reference evidence="5 6" key="1">
    <citation type="submission" date="2018-11" db="EMBL/GenBank/DDBJ databases">
        <title>Sequencing the genomes of 1000 actinobacteria strains.</title>
        <authorList>
            <person name="Klenk H.-P."/>
        </authorList>
    </citation>
    <scope>NUCLEOTIDE SEQUENCE [LARGE SCALE GENOMIC DNA]</scope>
    <source>
        <strain evidence="5 6">DSM 12652</strain>
    </source>
</reference>
<dbReference type="GO" id="GO:0000976">
    <property type="term" value="F:transcription cis-regulatory region binding"/>
    <property type="evidence" value="ECO:0007669"/>
    <property type="project" value="TreeGrafter"/>
</dbReference>
<dbReference type="InterPro" id="IPR010982">
    <property type="entry name" value="Lambda_DNA-bd_dom_sf"/>
</dbReference>
<dbReference type="GO" id="GO:0003700">
    <property type="term" value="F:DNA-binding transcription factor activity"/>
    <property type="evidence" value="ECO:0007669"/>
    <property type="project" value="TreeGrafter"/>
</dbReference>
<accession>A0A3N2CZ12</accession>
<dbReference type="PANTHER" id="PTHR30146">
    <property type="entry name" value="LACI-RELATED TRANSCRIPTIONAL REPRESSOR"/>
    <property type="match status" value="1"/>
</dbReference>
<dbReference type="CDD" id="cd01574">
    <property type="entry name" value="PBP1_LacI"/>
    <property type="match status" value="1"/>
</dbReference>
<proteinExistence type="predicted"/>
<protein>
    <submittedName>
        <fullName evidence="5">LacI family transcriptional regulator</fullName>
    </submittedName>
</protein>
<dbReference type="CDD" id="cd01392">
    <property type="entry name" value="HTH_LacI"/>
    <property type="match status" value="1"/>
</dbReference>
<dbReference type="Gene3D" id="1.10.260.40">
    <property type="entry name" value="lambda repressor-like DNA-binding domains"/>
    <property type="match status" value="1"/>
</dbReference>
<dbReference type="PROSITE" id="PS00356">
    <property type="entry name" value="HTH_LACI_1"/>
    <property type="match status" value="1"/>
</dbReference>
<dbReference type="SUPFAM" id="SSF47413">
    <property type="entry name" value="lambda repressor-like DNA-binding domains"/>
    <property type="match status" value="1"/>
</dbReference>
<name>A0A3N2CZ12_9ACTN</name>
<evidence type="ECO:0000256" key="3">
    <source>
        <dbReference type="ARBA" id="ARBA00023163"/>
    </source>
</evidence>
<dbReference type="EMBL" id="RKHO01000001">
    <property type="protein sequence ID" value="ROR92782.1"/>
    <property type="molecule type" value="Genomic_DNA"/>
</dbReference>
<keyword evidence="6" id="KW-1185">Reference proteome</keyword>
<dbReference type="SUPFAM" id="SSF53822">
    <property type="entry name" value="Periplasmic binding protein-like I"/>
    <property type="match status" value="1"/>
</dbReference>
<evidence type="ECO:0000313" key="6">
    <source>
        <dbReference type="Proteomes" id="UP000281738"/>
    </source>
</evidence>
<dbReference type="InterPro" id="IPR028082">
    <property type="entry name" value="Peripla_BP_I"/>
</dbReference>
<keyword evidence="2" id="KW-0238">DNA-binding</keyword>
<dbReference type="PROSITE" id="PS50932">
    <property type="entry name" value="HTH_LACI_2"/>
    <property type="match status" value="1"/>
</dbReference>
<comment type="caution">
    <text evidence="5">The sequence shown here is derived from an EMBL/GenBank/DDBJ whole genome shotgun (WGS) entry which is preliminary data.</text>
</comment>
<evidence type="ECO:0000313" key="5">
    <source>
        <dbReference type="EMBL" id="ROR92782.1"/>
    </source>
</evidence>
<dbReference type="RefSeq" id="WP_123392449.1">
    <property type="nucleotide sequence ID" value="NZ_RKHO01000001.1"/>
</dbReference>
<keyword evidence="3" id="KW-0804">Transcription</keyword>
<dbReference type="PANTHER" id="PTHR30146:SF109">
    <property type="entry name" value="HTH-TYPE TRANSCRIPTIONAL REGULATOR GALS"/>
    <property type="match status" value="1"/>
</dbReference>
<feature type="domain" description="HTH lacI-type" evidence="4">
    <location>
        <begin position="12"/>
        <end position="66"/>
    </location>
</feature>
<gene>
    <name evidence="5" type="ORF">EDD33_3681</name>
</gene>
<organism evidence="5 6">
    <name type="scientific">Nocardioides aurantiacus</name>
    <dbReference type="NCBI Taxonomy" id="86796"/>
    <lineage>
        <taxon>Bacteria</taxon>
        <taxon>Bacillati</taxon>
        <taxon>Actinomycetota</taxon>
        <taxon>Actinomycetes</taxon>
        <taxon>Propionibacteriales</taxon>
        <taxon>Nocardioidaceae</taxon>
        <taxon>Nocardioides</taxon>
    </lineage>
</organism>
<evidence type="ECO:0000256" key="1">
    <source>
        <dbReference type="ARBA" id="ARBA00023015"/>
    </source>
</evidence>